<dbReference type="Pfam" id="PF05623">
    <property type="entry name" value="DUF789"/>
    <property type="match status" value="1"/>
</dbReference>
<accession>A0A6V7QHI5</accession>
<feature type="compositionally biased region" description="Basic residues" evidence="1">
    <location>
        <begin position="18"/>
        <end position="34"/>
    </location>
</feature>
<dbReference type="PANTHER" id="PTHR31343:SF42">
    <property type="entry name" value="T15D22.8"/>
    <property type="match status" value="1"/>
</dbReference>
<evidence type="ECO:0000256" key="1">
    <source>
        <dbReference type="SAM" id="MobiDB-lite"/>
    </source>
</evidence>
<gene>
    <name evidence="2" type="ORF">CB5_LOCUS25814</name>
</gene>
<evidence type="ECO:0008006" key="3">
    <source>
        <dbReference type="Google" id="ProtNLM"/>
    </source>
</evidence>
<evidence type="ECO:0000313" key="2">
    <source>
        <dbReference type="EMBL" id="CAD1842603.1"/>
    </source>
</evidence>
<sequence length="428" mass="47385">MSAMRRGYGEDRFYSAAKARRSHQNHHHHQRSLRRSSAATGFPDATAAAAAAPGQEKPAAAVLDSPAWSEEDMPSAPSPSTPLCNLDRFLRSTAPSVPAQYLSKMRMRGWRTCDAESTPYFALGDLWESFKEWSAYGAGVPLVLDGCDDGAMQYYVPYLSGIQLYGESMRPPTSFRRIGEASDGDCYQDLSSEGSSDYEHEKGLKNTGQRSPNLVTSVSSLRMDGLSSMEKNVALQDGFSSDDSDQGNHQGHILFEYLEMDPPYVREPLADKACCIFISALAWRFTGLKTLKSCDLFPSSWISIAWYPIYRIPAGPTLQDLDACFLTFHCLSTQQVTYPQSVGVPMLSLLPLGLACHKFKGTTWTPNGDNRLSASSLQQAADCWLRHLDVDHPDYRFIDSGIETYPLGSGLWNKVEIQKDGVVTRELV</sequence>
<feature type="region of interest" description="Disordered" evidence="1">
    <location>
        <begin position="14"/>
        <end position="81"/>
    </location>
</feature>
<dbReference type="AlphaFoldDB" id="A0A6V7QHI5"/>
<organism evidence="2">
    <name type="scientific">Ananas comosus var. bracteatus</name>
    <name type="common">red pineapple</name>
    <dbReference type="NCBI Taxonomy" id="296719"/>
    <lineage>
        <taxon>Eukaryota</taxon>
        <taxon>Viridiplantae</taxon>
        <taxon>Streptophyta</taxon>
        <taxon>Embryophyta</taxon>
        <taxon>Tracheophyta</taxon>
        <taxon>Spermatophyta</taxon>
        <taxon>Magnoliopsida</taxon>
        <taxon>Liliopsida</taxon>
        <taxon>Poales</taxon>
        <taxon>Bromeliaceae</taxon>
        <taxon>Bromelioideae</taxon>
        <taxon>Ananas</taxon>
    </lineage>
</organism>
<name>A0A6V7QHI5_ANACO</name>
<proteinExistence type="predicted"/>
<dbReference type="PANTHER" id="PTHR31343">
    <property type="entry name" value="T15D22.8"/>
    <property type="match status" value="1"/>
</dbReference>
<dbReference type="EMBL" id="LR862136">
    <property type="protein sequence ID" value="CAD1842603.1"/>
    <property type="molecule type" value="Genomic_DNA"/>
</dbReference>
<reference evidence="2" key="1">
    <citation type="submission" date="2020-07" db="EMBL/GenBank/DDBJ databases">
        <authorList>
            <person name="Lin J."/>
        </authorList>
    </citation>
    <scope>NUCLEOTIDE SEQUENCE</scope>
</reference>
<feature type="region of interest" description="Disordered" evidence="1">
    <location>
        <begin position="189"/>
        <end position="212"/>
    </location>
</feature>
<dbReference type="InterPro" id="IPR008507">
    <property type="entry name" value="DUF789"/>
</dbReference>
<feature type="compositionally biased region" description="Low complexity" evidence="1">
    <location>
        <begin position="35"/>
        <end position="61"/>
    </location>
</feature>
<protein>
    <recommendedName>
        <fullName evidence="3">DUF789 domain-containing protein</fullName>
    </recommendedName>
</protein>